<feature type="region of interest" description="Disordered" evidence="1">
    <location>
        <begin position="37"/>
        <end position="70"/>
    </location>
</feature>
<dbReference type="Pfam" id="PF22807">
    <property type="entry name" value="TrAA12"/>
    <property type="match status" value="1"/>
</dbReference>
<feature type="domain" description="Pyrroloquinoline quinone-dependent pyranose dehydrogenase beta-propeller" evidence="3">
    <location>
        <begin position="79"/>
        <end position="261"/>
    </location>
</feature>
<feature type="region of interest" description="Disordered" evidence="1">
    <location>
        <begin position="418"/>
        <end position="461"/>
    </location>
</feature>
<dbReference type="SUPFAM" id="SSF63829">
    <property type="entry name" value="Calcium-dependent phosphotriesterase"/>
    <property type="match status" value="1"/>
</dbReference>
<sequence>MAILSIRKALLLTLAISFVVAQEDTTASDDAAVAAAPPAEEASTLPDATAVGAAPPTKHEKPKNCNPAPVIQPSNPVTAIPGYEAVVLTNIENPRSIAVDDANHFLVLSGADNSIYSLREDACGNVDKQLVLNGSILGAAPLREGLIAFREHLYVTTGDAVVRFKYSPGQHSQLSTQPEIVVRNIGEQGLPITIDPRGNLFIPKGFSQAQNGGTQVRRYDVSKVPQDGYDYENAGAQFTAASANGAGPLAYDTQGKIWGTSIMGDYEQLSLFDITASENTTIALGTKTSDIKFYRGLGCSVGDPETMGTTDGMPCRWTDHAFLAAPNAGIIHIPYSDLAHAPMGAPETLFGQSDLSGCGAGNSCVSPTSMAFDRDGRILSVSTATNEIWIFRRIYNKEAGKLLTDKANAYEAAKEAADEAAEEAAELKKKKAAKGGRGSKGGKGGKGKKIELTEAEAAASE</sequence>
<evidence type="ECO:0000313" key="4">
    <source>
        <dbReference type="EMBL" id="KAG2177365.1"/>
    </source>
</evidence>
<organism evidence="4 5">
    <name type="scientific">Mortierella isabellina</name>
    <name type="common">Filamentous fungus</name>
    <name type="synonym">Umbelopsis isabellina</name>
    <dbReference type="NCBI Taxonomy" id="91625"/>
    <lineage>
        <taxon>Eukaryota</taxon>
        <taxon>Fungi</taxon>
        <taxon>Fungi incertae sedis</taxon>
        <taxon>Mucoromycota</taxon>
        <taxon>Mucoromycotina</taxon>
        <taxon>Umbelopsidomycetes</taxon>
        <taxon>Umbelopsidales</taxon>
        <taxon>Umbelopsidaceae</taxon>
        <taxon>Umbelopsis</taxon>
    </lineage>
</organism>
<evidence type="ECO:0000313" key="5">
    <source>
        <dbReference type="Proteomes" id="UP000654370"/>
    </source>
</evidence>
<comment type="caution">
    <text evidence="4">The sequence shown here is derived from an EMBL/GenBank/DDBJ whole genome shotgun (WGS) entry which is preliminary data.</text>
</comment>
<keyword evidence="5" id="KW-1185">Reference proteome</keyword>
<evidence type="ECO:0000256" key="1">
    <source>
        <dbReference type="SAM" id="MobiDB-lite"/>
    </source>
</evidence>
<dbReference type="Proteomes" id="UP000654370">
    <property type="component" value="Unassembled WGS sequence"/>
</dbReference>
<evidence type="ECO:0000256" key="2">
    <source>
        <dbReference type="SAM" id="SignalP"/>
    </source>
</evidence>
<proteinExistence type="predicted"/>
<dbReference type="InterPro" id="IPR054539">
    <property type="entry name" value="Beta-prop_PDH"/>
</dbReference>
<dbReference type="AlphaFoldDB" id="A0A8H7UC07"/>
<evidence type="ECO:0000259" key="3">
    <source>
        <dbReference type="Pfam" id="PF22807"/>
    </source>
</evidence>
<protein>
    <recommendedName>
        <fullName evidence="3">Pyrroloquinoline quinone-dependent pyranose dehydrogenase beta-propeller domain-containing protein</fullName>
    </recommendedName>
</protein>
<accession>A0A8H7UC07</accession>
<feature type="signal peptide" evidence="2">
    <location>
        <begin position="1"/>
        <end position="21"/>
    </location>
</feature>
<feature type="chain" id="PRO_5034244094" description="Pyrroloquinoline quinone-dependent pyranose dehydrogenase beta-propeller domain-containing protein" evidence="2">
    <location>
        <begin position="22"/>
        <end position="461"/>
    </location>
</feature>
<keyword evidence="2" id="KW-0732">Signal</keyword>
<dbReference type="OrthoDB" id="507128at2759"/>
<reference evidence="4" key="1">
    <citation type="submission" date="2020-12" db="EMBL/GenBank/DDBJ databases">
        <title>Metabolic potential, ecology and presence of endohyphal bacteria is reflected in genomic diversity of Mucoromycotina.</title>
        <authorList>
            <person name="Muszewska A."/>
            <person name="Okrasinska A."/>
            <person name="Steczkiewicz K."/>
            <person name="Drgas O."/>
            <person name="Orlowska M."/>
            <person name="Perlinska-Lenart U."/>
            <person name="Aleksandrzak-Piekarczyk T."/>
            <person name="Szatraj K."/>
            <person name="Zielenkiewicz U."/>
            <person name="Pilsyk S."/>
            <person name="Malc E."/>
            <person name="Mieczkowski P."/>
            <person name="Kruszewska J.S."/>
            <person name="Biernat P."/>
            <person name="Pawlowska J."/>
        </authorList>
    </citation>
    <scope>NUCLEOTIDE SEQUENCE</scope>
    <source>
        <strain evidence="4">WA0000067209</strain>
    </source>
</reference>
<name>A0A8H7UC07_MORIS</name>
<gene>
    <name evidence="4" type="ORF">INT43_008022</name>
</gene>
<dbReference type="EMBL" id="JAEPQZ010000009">
    <property type="protein sequence ID" value="KAG2177365.1"/>
    <property type="molecule type" value="Genomic_DNA"/>
</dbReference>
<feature type="compositionally biased region" description="Gly residues" evidence="1">
    <location>
        <begin position="435"/>
        <end position="444"/>
    </location>
</feature>